<organism evidence="1 2">
    <name type="scientific">Pyrenophora seminiperda CCB06</name>
    <dbReference type="NCBI Taxonomy" id="1302712"/>
    <lineage>
        <taxon>Eukaryota</taxon>
        <taxon>Fungi</taxon>
        <taxon>Dikarya</taxon>
        <taxon>Ascomycota</taxon>
        <taxon>Pezizomycotina</taxon>
        <taxon>Dothideomycetes</taxon>
        <taxon>Pleosporomycetidae</taxon>
        <taxon>Pleosporales</taxon>
        <taxon>Pleosporineae</taxon>
        <taxon>Pleosporaceae</taxon>
        <taxon>Pyrenophora</taxon>
    </lineage>
</organism>
<dbReference type="Proteomes" id="UP000265663">
    <property type="component" value="Unassembled WGS sequence"/>
</dbReference>
<dbReference type="AlphaFoldDB" id="A0A3M7LVH7"/>
<evidence type="ECO:0000313" key="1">
    <source>
        <dbReference type="EMBL" id="RMZ66224.1"/>
    </source>
</evidence>
<reference evidence="1 2" key="1">
    <citation type="journal article" date="2014" name="PLoS ONE">
        <title>De novo Genome Assembly of the Fungal Plant Pathogen Pyrenophora semeniperda.</title>
        <authorList>
            <person name="Soliai M.M."/>
            <person name="Meyer S.E."/>
            <person name="Udall J.A."/>
            <person name="Elzinga D.E."/>
            <person name="Hermansen R.A."/>
            <person name="Bodily P.M."/>
            <person name="Hart A.A."/>
            <person name="Coleman C.E."/>
        </authorList>
    </citation>
    <scope>NUCLEOTIDE SEQUENCE [LARGE SCALE GENOMIC DNA]</scope>
    <source>
        <strain evidence="1 2">CCB06</strain>
        <tissue evidence="1">Mycelium</tissue>
    </source>
</reference>
<keyword evidence="2" id="KW-1185">Reference proteome</keyword>
<gene>
    <name evidence="1" type="ORF">GMOD_00005307</name>
</gene>
<proteinExistence type="predicted"/>
<dbReference type="EMBL" id="KE747806">
    <property type="protein sequence ID" value="RMZ66224.1"/>
    <property type="molecule type" value="Genomic_DNA"/>
</dbReference>
<accession>A0A3M7LVH7</accession>
<evidence type="ECO:0000313" key="2">
    <source>
        <dbReference type="Proteomes" id="UP000265663"/>
    </source>
</evidence>
<protein>
    <submittedName>
        <fullName evidence="1">Uncharacterized protein</fullName>
    </submittedName>
</protein>
<name>A0A3M7LVH7_9PLEO</name>
<sequence>MVTPSFHITPIIVLVRNLQPKRWLIPQNKRPLIMPPHTLLTKFPIKMPQQPCQNRSNRQFLGPT</sequence>